<gene>
    <name evidence="5" type="ORF">NCTC10359_01489</name>
</gene>
<keyword evidence="1" id="KW-0479">Metal-binding</keyword>
<evidence type="ECO:0000256" key="1">
    <source>
        <dbReference type="ARBA" id="ARBA00022723"/>
    </source>
</evidence>
<feature type="domain" description="HD Cas3-type" evidence="4">
    <location>
        <begin position="102"/>
        <end position="249"/>
    </location>
</feature>
<keyword evidence="3" id="KW-0051">Antiviral defense</keyword>
<protein>
    <submittedName>
        <fullName evidence="5">CRISPR-associated helicase Cas3, subtype I-F/YPEST</fullName>
    </submittedName>
</protein>
<dbReference type="InterPro" id="IPR048823">
    <property type="entry name" value="Cas3_I-F_Cas2"/>
</dbReference>
<dbReference type="RefSeq" id="WP_115007027.1">
    <property type="nucleotide sequence ID" value="NZ_UGQU01000002.1"/>
</dbReference>
<dbReference type="PROSITE" id="PS51643">
    <property type="entry name" value="HD_CAS3"/>
    <property type="match status" value="1"/>
</dbReference>
<dbReference type="Gene3D" id="1.10.3210.30">
    <property type="match status" value="1"/>
</dbReference>
<evidence type="ECO:0000313" key="6">
    <source>
        <dbReference type="Proteomes" id="UP000254437"/>
    </source>
</evidence>
<dbReference type="Proteomes" id="UP000254437">
    <property type="component" value="Unassembled WGS sequence"/>
</dbReference>
<accession>A0A378TQL1</accession>
<reference evidence="5 6" key="1">
    <citation type="submission" date="2018-06" db="EMBL/GenBank/DDBJ databases">
        <authorList>
            <consortium name="Pathogen Informatics"/>
            <person name="Doyle S."/>
        </authorList>
    </citation>
    <scope>NUCLEOTIDE SEQUENCE [LARGE SCALE GENOMIC DNA]</scope>
    <source>
        <strain evidence="5 6">NCTC10359</strain>
    </source>
</reference>
<dbReference type="Pfam" id="PF21384">
    <property type="entry name" value="Cas3_I-F_Cas2"/>
    <property type="match status" value="1"/>
</dbReference>
<dbReference type="GO" id="GO:0016787">
    <property type="term" value="F:hydrolase activity"/>
    <property type="evidence" value="ECO:0007669"/>
    <property type="project" value="UniProtKB-KW"/>
</dbReference>
<evidence type="ECO:0000256" key="2">
    <source>
        <dbReference type="ARBA" id="ARBA00022801"/>
    </source>
</evidence>
<dbReference type="GO" id="GO:0046872">
    <property type="term" value="F:metal ion binding"/>
    <property type="evidence" value="ECO:0007669"/>
    <property type="project" value="UniProtKB-KW"/>
</dbReference>
<dbReference type="InterPro" id="IPR006483">
    <property type="entry name" value="CRISPR-assoc_Cas3_HD"/>
</dbReference>
<evidence type="ECO:0000313" key="5">
    <source>
        <dbReference type="EMBL" id="STZ63076.1"/>
    </source>
</evidence>
<dbReference type="EMBL" id="UGQU01000002">
    <property type="protein sequence ID" value="STZ63076.1"/>
    <property type="molecule type" value="Genomic_DNA"/>
</dbReference>
<sequence length="249" mass="28134">MIVTFISKCQKKAIKRTRKILDAFASRIGDNVWQTNITEIGLKTVYELLKSTASKSTAVACHRIATRHRTELVWVVGNKSKFNTTGGVAVNRTRRSILHHDWENNWQFLDGIGIIATLAGLLHDIGKSTIGFQNKLFATTNICDPYRHEWVSLKLIVWLVGDCTSDQAVFERLAHVDEYLADKALPALSDFGTPDKADMGKLPPLTKWIIWLVVTHHRLPLHTLIILKSLKCIAHQTVCQAMCKVIWQV</sequence>
<dbReference type="InterPro" id="IPR038257">
    <property type="entry name" value="CRISPR-assoc_Cas3_HD_sf"/>
</dbReference>
<keyword evidence="2" id="KW-0378">Hydrolase</keyword>
<evidence type="ECO:0000259" key="4">
    <source>
        <dbReference type="PROSITE" id="PS51643"/>
    </source>
</evidence>
<proteinExistence type="predicted"/>
<evidence type="ECO:0000256" key="3">
    <source>
        <dbReference type="ARBA" id="ARBA00023118"/>
    </source>
</evidence>
<dbReference type="AlphaFoldDB" id="A0A378TQL1"/>
<dbReference type="GO" id="GO:0051607">
    <property type="term" value="P:defense response to virus"/>
    <property type="evidence" value="ECO:0007669"/>
    <property type="project" value="UniProtKB-KW"/>
</dbReference>
<organism evidence="5 6">
    <name type="scientific">Moraxella lacunata</name>
    <dbReference type="NCBI Taxonomy" id="477"/>
    <lineage>
        <taxon>Bacteria</taxon>
        <taxon>Pseudomonadati</taxon>
        <taxon>Pseudomonadota</taxon>
        <taxon>Gammaproteobacteria</taxon>
        <taxon>Moraxellales</taxon>
        <taxon>Moraxellaceae</taxon>
        <taxon>Moraxella</taxon>
    </lineage>
</organism>
<name>A0A378TQL1_MORLA</name>